<evidence type="ECO:0000256" key="3">
    <source>
        <dbReference type="ARBA" id="ARBA00020121"/>
    </source>
</evidence>
<accession>A0ABQ9FEY6</accession>
<keyword evidence="5" id="KW-0539">Nucleus</keyword>
<dbReference type="PANTHER" id="PTHR12838">
    <property type="entry name" value="U3 SMALL NUCLEOLAR RNA-ASSOCIATED PROTEIN 11"/>
    <property type="match status" value="1"/>
</dbReference>
<gene>
    <name evidence="6" type="ORF">KUTeg_008009</name>
</gene>
<dbReference type="PANTHER" id="PTHR12838:SF0">
    <property type="entry name" value="U3 SMALL NUCLEOLAR RNA-ASSOCIATED PROTEIN 11-RELATED"/>
    <property type="match status" value="1"/>
</dbReference>
<keyword evidence="7" id="KW-1185">Reference proteome</keyword>
<evidence type="ECO:0000256" key="5">
    <source>
        <dbReference type="ARBA" id="ARBA00023242"/>
    </source>
</evidence>
<evidence type="ECO:0000256" key="2">
    <source>
        <dbReference type="ARBA" id="ARBA00008105"/>
    </source>
</evidence>
<organism evidence="6 7">
    <name type="scientific">Tegillarca granosa</name>
    <name type="common">Malaysian cockle</name>
    <name type="synonym">Anadara granosa</name>
    <dbReference type="NCBI Taxonomy" id="220873"/>
    <lineage>
        <taxon>Eukaryota</taxon>
        <taxon>Metazoa</taxon>
        <taxon>Spiralia</taxon>
        <taxon>Lophotrochozoa</taxon>
        <taxon>Mollusca</taxon>
        <taxon>Bivalvia</taxon>
        <taxon>Autobranchia</taxon>
        <taxon>Pteriomorphia</taxon>
        <taxon>Arcoida</taxon>
        <taxon>Arcoidea</taxon>
        <taxon>Arcidae</taxon>
        <taxon>Tegillarca</taxon>
    </lineage>
</organism>
<comment type="subcellular location">
    <subcellularLocation>
        <location evidence="1">Nucleus</location>
        <location evidence="1">Nucleolus</location>
    </subcellularLocation>
</comment>
<comment type="caution">
    <text evidence="6">The sequence shown here is derived from an EMBL/GenBank/DDBJ whole genome shotgun (WGS) entry which is preliminary data.</text>
</comment>
<evidence type="ECO:0000313" key="7">
    <source>
        <dbReference type="Proteomes" id="UP001217089"/>
    </source>
</evidence>
<reference evidence="6 7" key="1">
    <citation type="submission" date="2022-12" db="EMBL/GenBank/DDBJ databases">
        <title>Chromosome-level genome of Tegillarca granosa.</title>
        <authorList>
            <person name="Kim J."/>
        </authorList>
    </citation>
    <scope>NUCLEOTIDE SEQUENCE [LARGE SCALE GENOMIC DNA]</scope>
    <source>
        <strain evidence="6">Teg-2019</strain>
        <tissue evidence="6">Adductor muscle</tissue>
    </source>
</reference>
<evidence type="ECO:0000256" key="1">
    <source>
        <dbReference type="ARBA" id="ARBA00004604"/>
    </source>
</evidence>
<dbReference type="InterPro" id="IPR007144">
    <property type="entry name" value="SSU_processome_Utp11"/>
</dbReference>
<sequence>MEMRKMNLGDYQRKQNTLKSLKRKALDKNPDEFYFNMVKTQKVDGIHQERESSEPVHTEAEVKLMLSQDLHSKKEAKEFDAAKHFNTHPSLVHRTFNRPRLETLKSGGLMGLQAVDDDLEDKKAKKKKVEDETKISAAQYRWRYQRKR</sequence>
<dbReference type="Pfam" id="PF03998">
    <property type="entry name" value="Utp11"/>
    <property type="match status" value="1"/>
</dbReference>
<dbReference type="Proteomes" id="UP001217089">
    <property type="component" value="Unassembled WGS sequence"/>
</dbReference>
<evidence type="ECO:0000256" key="4">
    <source>
        <dbReference type="ARBA" id="ARBA00022552"/>
    </source>
</evidence>
<keyword evidence="4" id="KW-0698">rRNA processing</keyword>
<evidence type="ECO:0000313" key="6">
    <source>
        <dbReference type="EMBL" id="KAJ8315859.1"/>
    </source>
</evidence>
<dbReference type="EMBL" id="JARBDR010000337">
    <property type="protein sequence ID" value="KAJ8315859.1"/>
    <property type="molecule type" value="Genomic_DNA"/>
</dbReference>
<proteinExistence type="inferred from homology"/>
<comment type="similarity">
    <text evidence="2">Belongs to the UTP11 family.</text>
</comment>
<protein>
    <recommendedName>
        <fullName evidence="3">Probable U3 small nucleolar RNA-associated protein 11</fullName>
    </recommendedName>
</protein>
<name>A0ABQ9FEY6_TEGGR</name>